<sequence length="201" mass="22468">MTFTREDEVDDHHHVPINNNTKGDGGPHSTSDYEIVTPEEDNNIGEWLTLGLKGDMAVLETAEQNQGNQPKPSHKVFSCNFCMRKFYSSQALGGHQNAHKREREAARSHRMMTASIGFAYTASLASRSLGIQPHSLVHKPGRERSNMVARFSDANSGIGMASSWTPLMLEQAVDFIWPGSFRMDLPKKESDVNKLDLDLRL</sequence>
<dbReference type="InterPro" id="IPR013087">
    <property type="entry name" value="Znf_C2H2_type"/>
</dbReference>
<dbReference type="GO" id="GO:0008270">
    <property type="term" value="F:zinc ion binding"/>
    <property type="evidence" value="ECO:0007669"/>
    <property type="project" value="UniProtKB-KW"/>
</dbReference>
<dbReference type="SUPFAM" id="SSF57667">
    <property type="entry name" value="beta-beta-alpha zinc fingers"/>
    <property type="match status" value="1"/>
</dbReference>
<dbReference type="PROSITE" id="PS00028">
    <property type="entry name" value="ZINC_FINGER_C2H2_1"/>
    <property type="match status" value="1"/>
</dbReference>
<keyword evidence="1" id="KW-0862">Zinc</keyword>
<evidence type="ECO:0000259" key="3">
    <source>
        <dbReference type="PROSITE" id="PS50157"/>
    </source>
</evidence>
<dbReference type="PANTHER" id="PTHR47593">
    <property type="entry name" value="ZINC FINGER PROTEIN 4-LIKE"/>
    <property type="match status" value="1"/>
</dbReference>
<evidence type="ECO:0000256" key="1">
    <source>
        <dbReference type="PROSITE-ProRule" id="PRU00042"/>
    </source>
</evidence>
<dbReference type="EMBL" id="JAYKXN010000008">
    <property type="protein sequence ID" value="KAK7263213.1"/>
    <property type="molecule type" value="Genomic_DNA"/>
</dbReference>
<organism evidence="4 5">
    <name type="scientific">Clitoria ternatea</name>
    <name type="common">Butterfly pea</name>
    <dbReference type="NCBI Taxonomy" id="43366"/>
    <lineage>
        <taxon>Eukaryota</taxon>
        <taxon>Viridiplantae</taxon>
        <taxon>Streptophyta</taxon>
        <taxon>Embryophyta</taxon>
        <taxon>Tracheophyta</taxon>
        <taxon>Spermatophyta</taxon>
        <taxon>Magnoliopsida</taxon>
        <taxon>eudicotyledons</taxon>
        <taxon>Gunneridae</taxon>
        <taxon>Pentapetalae</taxon>
        <taxon>rosids</taxon>
        <taxon>fabids</taxon>
        <taxon>Fabales</taxon>
        <taxon>Fabaceae</taxon>
        <taxon>Papilionoideae</taxon>
        <taxon>50 kb inversion clade</taxon>
        <taxon>NPAAA clade</taxon>
        <taxon>indigoferoid/millettioid clade</taxon>
        <taxon>Phaseoleae</taxon>
        <taxon>Clitoria</taxon>
    </lineage>
</organism>
<dbReference type="PROSITE" id="PS50157">
    <property type="entry name" value="ZINC_FINGER_C2H2_2"/>
    <property type="match status" value="1"/>
</dbReference>
<keyword evidence="1" id="KW-0479">Metal-binding</keyword>
<dbReference type="InterPro" id="IPR053266">
    <property type="entry name" value="Zinc_finger_protein_7"/>
</dbReference>
<keyword evidence="1" id="KW-0863">Zinc-finger</keyword>
<accession>A0AAN9I0R6</accession>
<proteinExistence type="predicted"/>
<reference evidence="4 5" key="1">
    <citation type="submission" date="2024-01" db="EMBL/GenBank/DDBJ databases">
        <title>The genomes of 5 underutilized Papilionoideae crops provide insights into root nodulation and disease resistance.</title>
        <authorList>
            <person name="Yuan L."/>
        </authorList>
    </citation>
    <scope>NUCLEOTIDE SEQUENCE [LARGE SCALE GENOMIC DNA]</scope>
    <source>
        <strain evidence="4">LY-2023</strain>
        <tissue evidence="4">Leaf</tissue>
    </source>
</reference>
<comment type="caution">
    <text evidence="4">The sequence shown here is derived from an EMBL/GenBank/DDBJ whole genome shotgun (WGS) entry which is preliminary data.</text>
</comment>
<dbReference type="Gene3D" id="3.30.160.60">
    <property type="entry name" value="Classic Zinc Finger"/>
    <property type="match status" value="1"/>
</dbReference>
<dbReference type="Proteomes" id="UP001359559">
    <property type="component" value="Unassembled WGS sequence"/>
</dbReference>
<dbReference type="PANTHER" id="PTHR47593:SF9">
    <property type="entry name" value="C2H2-TYPE DOMAIN-CONTAINING PROTEIN"/>
    <property type="match status" value="1"/>
</dbReference>
<feature type="region of interest" description="Disordered" evidence="2">
    <location>
        <begin position="1"/>
        <end position="32"/>
    </location>
</feature>
<protein>
    <recommendedName>
        <fullName evidence="3">C2H2-type domain-containing protein</fullName>
    </recommendedName>
</protein>
<gene>
    <name evidence="4" type="ORF">RJT34_30800</name>
</gene>
<evidence type="ECO:0000256" key="2">
    <source>
        <dbReference type="SAM" id="MobiDB-lite"/>
    </source>
</evidence>
<evidence type="ECO:0000313" key="5">
    <source>
        <dbReference type="Proteomes" id="UP001359559"/>
    </source>
</evidence>
<evidence type="ECO:0000313" key="4">
    <source>
        <dbReference type="EMBL" id="KAK7263213.1"/>
    </source>
</evidence>
<keyword evidence="5" id="KW-1185">Reference proteome</keyword>
<feature type="compositionally biased region" description="Polar residues" evidence="2">
    <location>
        <begin position="17"/>
        <end position="32"/>
    </location>
</feature>
<dbReference type="AlphaFoldDB" id="A0AAN9I0R6"/>
<dbReference type="InterPro" id="IPR036236">
    <property type="entry name" value="Znf_C2H2_sf"/>
</dbReference>
<feature type="compositionally biased region" description="Basic and acidic residues" evidence="2">
    <location>
        <begin position="1"/>
        <end position="14"/>
    </location>
</feature>
<name>A0AAN9I0R6_CLITE</name>
<feature type="domain" description="C2H2-type" evidence="3">
    <location>
        <begin position="77"/>
        <end position="104"/>
    </location>
</feature>